<dbReference type="SMART" id="SM00388">
    <property type="entry name" value="HisKA"/>
    <property type="match status" value="1"/>
</dbReference>
<dbReference type="CDD" id="cd17546">
    <property type="entry name" value="REC_hyHK_CKI1_RcsC-like"/>
    <property type="match status" value="2"/>
</dbReference>
<dbReference type="InterPro" id="IPR003661">
    <property type="entry name" value="HisK_dim/P_dom"/>
</dbReference>
<evidence type="ECO:0000256" key="14">
    <source>
        <dbReference type="ARBA" id="ARBA00064003"/>
    </source>
</evidence>
<dbReference type="Gene3D" id="1.10.287.130">
    <property type="match status" value="1"/>
</dbReference>
<dbReference type="InterPro" id="IPR004358">
    <property type="entry name" value="Sig_transdc_His_kin-like_C"/>
</dbReference>
<keyword evidence="9" id="KW-0418">Kinase</keyword>
<dbReference type="Pfam" id="PF00072">
    <property type="entry name" value="Response_reg"/>
    <property type="match status" value="2"/>
</dbReference>
<dbReference type="CDD" id="cd19410">
    <property type="entry name" value="HK9-like_sensor"/>
    <property type="match status" value="1"/>
</dbReference>
<dbReference type="GO" id="GO:0000155">
    <property type="term" value="F:phosphorelay sensor kinase activity"/>
    <property type="evidence" value="ECO:0007669"/>
    <property type="project" value="InterPro"/>
</dbReference>
<dbReference type="AlphaFoldDB" id="A0AAU7CQ50"/>
<dbReference type="InterPro" id="IPR008207">
    <property type="entry name" value="Sig_transdc_His_kin_Hpt_dom"/>
</dbReference>
<evidence type="ECO:0000256" key="8">
    <source>
        <dbReference type="ARBA" id="ARBA00022741"/>
    </source>
</evidence>
<dbReference type="InterPro" id="IPR011006">
    <property type="entry name" value="CheY-like_superfamily"/>
</dbReference>
<sequence length="888" mass="97391">MSWRLENKLAWQFILASCVLIAISLGAYLALSGSIETARRVDRSHQVLLGIENVFSLLKDAETGQRGFLLTGRSYYLEPYHAAAENLNIEFSRMVQLLGPESSPGLRIRRLQAMAAEKLAELQETIDIRREQGLDQALRVVLTDRGRAMMKRIRSEAASLRSEQEQRLRLESDQADYSARLAVSGLVIGLLVSLWLLLISHRLVANEMKRRRQTEADLVQAHEEAETANRVKSEFLANMSHEIRTPMNGIVGMTELTMGTSLTAKQREYLGLVKSSADALLSVINDILDFSKIEAGKLHLDPTPFDLRDEVADTARCLALHAHAKGLELACRIAPDVPQIVVGDAGRLRQVLVNLVGNAVKFTEQGEVVLDVATCSQSDQEITLRFSVSDTGIGVPSDKRRSIFNPFEQADGSTTRKYGGTGLGLTISSRLVTLMGGRIWVEANSSGGSIFRFNAQFLPADATVSGPYPAVPVWLNGVRMLVVDDNQTNRLILEEVLKHWGAVPLAVNDGFTAMTVLAEAVEQGSPFAVVLLDQMMPGMDGFELAERLQRNPKFGYPEMLMLTSGDALSASGLSYQDLGIDACLTKPVRQSDLYNALMDLLQRSGISGTPDAYDAEGKDDDSSTGIEEPDGQHLDVLLAEDHLVNQKVASAMVRSLGHQVTVVDNGQAAVEALDQTSFDVILMDLQMTVMDGFAALAAIRARPGADSQIPIIALTAHAMKGDRERCLEAGFDGYLSKPVTINTMRHELNRLCARTVMVPVVNDLESEAKIDETQSGFSFDRLLERCDGDVDFAREVLEDFVRTVPAAIERLVDAVRLEDGAGVSRSAHGLKGTFSTVGAEGFSGSWHRLEFLGERGEMAEVREELVRARRDWERLLSVVGKDLDRSLS</sequence>
<evidence type="ECO:0000256" key="17">
    <source>
        <dbReference type="PROSITE-ProRule" id="PRU00169"/>
    </source>
</evidence>
<dbReference type="PANTHER" id="PTHR45339:SF1">
    <property type="entry name" value="HYBRID SIGNAL TRANSDUCTION HISTIDINE KINASE J"/>
    <property type="match status" value="1"/>
</dbReference>
<evidence type="ECO:0000256" key="19">
    <source>
        <dbReference type="SAM" id="MobiDB-lite"/>
    </source>
</evidence>
<evidence type="ECO:0000256" key="11">
    <source>
        <dbReference type="ARBA" id="ARBA00022989"/>
    </source>
</evidence>
<organism evidence="24">
    <name type="scientific">Singulisphaera sp. Ch08</name>
    <dbReference type="NCBI Taxonomy" id="3120278"/>
    <lineage>
        <taxon>Bacteria</taxon>
        <taxon>Pseudomonadati</taxon>
        <taxon>Planctomycetota</taxon>
        <taxon>Planctomycetia</taxon>
        <taxon>Isosphaerales</taxon>
        <taxon>Isosphaeraceae</taxon>
        <taxon>Singulisphaera</taxon>
    </lineage>
</organism>
<dbReference type="RefSeq" id="WP_406699982.1">
    <property type="nucleotide sequence ID" value="NZ_CP155447.1"/>
</dbReference>
<evidence type="ECO:0000256" key="3">
    <source>
        <dbReference type="ARBA" id="ARBA00012438"/>
    </source>
</evidence>
<feature type="transmembrane region" description="Helical" evidence="20">
    <location>
        <begin position="12"/>
        <end position="31"/>
    </location>
</feature>
<reference evidence="24" key="1">
    <citation type="submission" date="2024-05" db="EMBL/GenBank/DDBJ databases">
        <title>Planctomycetes of the genus Singulisphaera possess chitinolytic capabilities.</title>
        <authorList>
            <person name="Ivanova A."/>
        </authorList>
    </citation>
    <scope>NUCLEOTIDE SEQUENCE</scope>
    <source>
        <strain evidence="24">Ch08T</strain>
    </source>
</reference>
<evidence type="ECO:0000256" key="12">
    <source>
        <dbReference type="ARBA" id="ARBA00023012"/>
    </source>
</evidence>
<keyword evidence="5 17" id="KW-0597">Phosphoprotein</keyword>
<dbReference type="InterPro" id="IPR036890">
    <property type="entry name" value="HATPase_C_sf"/>
</dbReference>
<dbReference type="Pfam" id="PF00512">
    <property type="entry name" value="HisKA"/>
    <property type="match status" value="1"/>
</dbReference>
<evidence type="ECO:0000256" key="1">
    <source>
        <dbReference type="ARBA" id="ARBA00000085"/>
    </source>
</evidence>
<dbReference type="EC" id="2.7.13.3" evidence="3"/>
<dbReference type="Pfam" id="PF02518">
    <property type="entry name" value="HATPase_c"/>
    <property type="match status" value="1"/>
</dbReference>
<dbReference type="GO" id="GO:0005524">
    <property type="term" value="F:ATP binding"/>
    <property type="evidence" value="ECO:0007669"/>
    <property type="project" value="UniProtKB-KW"/>
</dbReference>
<dbReference type="PRINTS" id="PR00344">
    <property type="entry name" value="BCTRLSENSOR"/>
</dbReference>
<accession>A0AAU7CQ50</accession>
<keyword evidence="12" id="KW-0902">Two-component regulatory system</keyword>
<evidence type="ECO:0000256" key="5">
    <source>
        <dbReference type="ARBA" id="ARBA00022553"/>
    </source>
</evidence>
<dbReference type="Gene3D" id="3.40.50.2300">
    <property type="match status" value="2"/>
</dbReference>
<feature type="domain" description="Response regulatory" evidence="22">
    <location>
        <begin position="635"/>
        <end position="752"/>
    </location>
</feature>
<dbReference type="Pfam" id="PF01627">
    <property type="entry name" value="Hpt"/>
    <property type="match status" value="1"/>
</dbReference>
<dbReference type="SUPFAM" id="SSF47384">
    <property type="entry name" value="Homodimeric domain of signal transducing histidine kinase"/>
    <property type="match status" value="1"/>
</dbReference>
<keyword evidence="8" id="KW-0547">Nucleotide-binding</keyword>
<dbReference type="SMART" id="SM00448">
    <property type="entry name" value="REC"/>
    <property type="match status" value="2"/>
</dbReference>
<dbReference type="SMART" id="SM00387">
    <property type="entry name" value="HATPase_c"/>
    <property type="match status" value="1"/>
</dbReference>
<comment type="subunit">
    <text evidence="14">At low DSF concentrations, interacts with RpfF.</text>
</comment>
<name>A0AAU7CQ50_9BACT</name>
<evidence type="ECO:0000259" key="23">
    <source>
        <dbReference type="PROSITE" id="PS50894"/>
    </source>
</evidence>
<dbReference type="Pfam" id="PF05227">
    <property type="entry name" value="CHASE3"/>
    <property type="match status" value="1"/>
</dbReference>
<feature type="coiled-coil region" evidence="18">
    <location>
        <begin position="204"/>
        <end position="231"/>
    </location>
</feature>
<keyword evidence="10" id="KW-0067">ATP-binding</keyword>
<feature type="modified residue" description="Phosphohistidine" evidence="16">
    <location>
        <position position="828"/>
    </location>
</feature>
<comment type="subcellular location">
    <subcellularLocation>
        <location evidence="2">Cell membrane</location>
        <topology evidence="2">Multi-pass membrane protein</topology>
    </subcellularLocation>
</comment>
<keyword evidence="4" id="KW-1003">Cell membrane</keyword>
<proteinExistence type="predicted"/>
<feature type="domain" description="HPt" evidence="23">
    <location>
        <begin position="789"/>
        <end position="888"/>
    </location>
</feature>
<dbReference type="InterPro" id="IPR003594">
    <property type="entry name" value="HATPase_dom"/>
</dbReference>
<dbReference type="SUPFAM" id="SSF47226">
    <property type="entry name" value="Histidine-containing phosphotransfer domain, HPT domain"/>
    <property type="match status" value="1"/>
</dbReference>
<dbReference type="PROSITE" id="PS50110">
    <property type="entry name" value="RESPONSE_REGULATORY"/>
    <property type="match status" value="2"/>
</dbReference>
<feature type="transmembrane region" description="Helical" evidence="20">
    <location>
        <begin position="177"/>
        <end position="198"/>
    </location>
</feature>
<evidence type="ECO:0000313" key="24">
    <source>
        <dbReference type="EMBL" id="XBH07138.1"/>
    </source>
</evidence>
<comment type="catalytic activity">
    <reaction evidence="1">
        <text>ATP + protein L-histidine = ADP + protein N-phospho-L-histidine.</text>
        <dbReference type="EC" id="2.7.13.3"/>
    </reaction>
</comment>
<evidence type="ECO:0000259" key="22">
    <source>
        <dbReference type="PROSITE" id="PS50110"/>
    </source>
</evidence>
<dbReference type="PANTHER" id="PTHR45339">
    <property type="entry name" value="HYBRID SIGNAL TRANSDUCTION HISTIDINE KINASE J"/>
    <property type="match status" value="1"/>
</dbReference>
<feature type="modified residue" description="4-aspartylphosphate" evidence="17">
    <location>
        <position position="533"/>
    </location>
</feature>
<evidence type="ECO:0000256" key="20">
    <source>
        <dbReference type="SAM" id="Phobius"/>
    </source>
</evidence>
<evidence type="ECO:0000256" key="4">
    <source>
        <dbReference type="ARBA" id="ARBA00022475"/>
    </source>
</evidence>
<protein>
    <recommendedName>
        <fullName evidence="15">Sensory/regulatory protein RpfC</fullName>
        <ecNumber evidence="3">2.7.13.3</ecNumber>
    </recommendedName>
</protein>
<keyword evidence="6" id="KW-0808">Transferase</keyword>
<feature type="domain" description="Response regulatory" evidence="22">
    <location>
        <begin position="479"/>
        <end position="601"/>
    </location>
</feature>
<evidence type="ECO:0000256" key="6">
    <source>
        <dbReference type="ARBA" id="ARBA00022679"/>
    </source>
</evidence>
<dbReference type="GO" id="GO:0005886">
    <property type="term" value="C:plasma membrane"/>
    <property type="evidence" value="ECO:0007669"/>
    <property type="project" value="UniProtKB-SubCell"/>
</dbReference>
<keyword evidence="18" id="KW-0175">Coiled coil</keyword>
<dbReference type="InterPro" id="IPR005467">
    <property type="entry name" value="His_kinase_dom"/>
</dbReference>
<evidence type="ECO:0000259" key="21">
    <source>
        <dbReference type="PROSITE" id="PS50109"/>
    </source>
</evidence>
<keyword evidence="7 20" id="KW-0812">Transmembrane</keyword>
<dbReference type="CDD" id="cd00082">
    <property type="entry name" value="HisKA"/>
    <property type="match status" value="1"/>
</dbReference>
<keyword evidence="11 20" id="KW-1133">Transmembrane helix</keyword>
<evidence type="ECO:0000256" key="2">
    <source>
        <dbReference type="ARBA" id="ARBA00004651"/>
    </source>
</evidence>
<feature type="region of interest" description="Disordered" evidence="19">
    <location>
        <begin position="608"/>
        <end position="629"/>
    </location>
</feature>
<evidence type="ECO:0000256" key="9">
    <source>
        <dbReference type="ARBA" id="ARBA00022777"/>
    </source>
</evidence>
<evidence type="ECO:0000256" key="18">
    <source>
        <dbReference type="SAM" id="Coils"/>
    </source>
</evidence>
<evidence type="ECO:0000256" key="7">
    <source>
        <dbReference type="ARBA" id="ARBA00022692"/>
    </source>
</evidence>
<dbReference type="Gene3D" id="1.20.120.160">
    <property type="entry name" value="HPT domain"/>
    <property type="match status" value="1"/>
</dbReference>
<dbReference type="FunFam" id="1.10.287.130:FF:000002">
    <property type="entry name" value="Two-component osmosensing histidine kinase"/>
    <property type="match status" value="1"/>
</dbReference>
<evidence type="ECO:0000256" key="13">
    <source>
        <dbReference type="ARBA" id="ARBA00023136"/>
    </source>
</evidence>
<dbReference type="InterPro" id="IPR036097">
    <property type="entry name" value="HisK_dim/P_sf"/>
</dbReference>
<dbReference type="CDD" id="cd16922">
    <property type="entry name" value="HATPase_EvgS-ArcB-TorS-like"/>
    <property type="match status" value="1"/>
</dbReference>
<dbReference type="SUPFAM" id="SSF55874">
    <property type="entry name" value="ATPase domain of HSP90 chaperone/DNA topoisomerase II/histidine kinase"/>
    <property type="match status" value="1"/>
</dbReference>
<dbReference type="FunFam" id="3.30.565.10:FF:000010">
    <property type="entry name" value="Sensor histidine kinase RcsC"/>
    <property type="match status" value="1"/>
</dbReference>
<evidence type="ECO:0000256" key="10">
    <source>
        <dbReference type="ARBA" id="ARBA00022840"/>
    </source>
</evidence>
<dbReference type="InterPro" id="IPR036641">
    <property type="entry name" value="HPT_dom_sf"/>
</dbReference>
<keyword evidence="13 20" id="KW-0472">Membrane</keyword>
<dbReference type="InterPro" id="IPR001789">
    <property type="entry name" value="Sig_transdc_resp-reg_receiver"/>
</dbReference>
<dbReference type="EMBL" id="CP155447">
    <property type="protein sequence ID" value="XBH07138.1"/>
    <property type="molecule type" value="Genomic_DNA"/>
</dbReference>
<dbReference type="SUPFAM" id="SSF52172">
    <property type="entry name" value="CheY-like"/>
    <property type="match status" value="2"/>
</dbReference>
<dbReference type="PROSITE" id="PS50109">
    <property type="entry name" value="HIS_KIN"/>
    <property type="match status" value="1"/>
</dbReference>
<evidence type="ECO:0000256" key="16">
    <source>
        <dbReference type="PROSITE-ProRule" id="PRU00110"/>
    </source>
</evidence>
<gene>
    <name evidence="24" type="ORF">V5E97_14165</name>
</gene>
<dbReference type="Gene3D" id="3.30.565.10">
    <property type="entry name" value="Histidine kinase-like ATPase, C-terminal domain"/>
    <property type="match status" value="1"/>
</dbReference>
<dbReference type="PROSITE" id="PS50894">
    <property type="entry name" value="HPT"/>
    <property type="match status" value="1"/>
</dbReference>
<evidence type="ECO:0000256" key="15">
    <source>
        <dbReference type="ARBA" id="ARBA00068150"/>
    </source>
</evidence>
<feature type="modified residue" description="4-aspartylphosphate" evidence="17">
    <location>
        <position position="684"/>
    </location>
</feature>
<dbReference type="InterPro" id="IPR007891">
    <property type="entry name" value="CHASE3"/>
</dbReference>
<feature type="domain" description="Histidine kinase" evidence="21">
    <location>
        <begin position="238"/>
        <end position="459"/>
    </location>
</feature>